<feature type="transmembrane region" description="Helical" evidence="8">
    <location>
        <begin position="273"/>
        <end position="292"/>
    </location>
</feature>
<dbReference type="Proteomes" id="UP001431429">
    <property type="component" value="Unassembled WGS sequence"/>
</dbReference>
<feature type="region of interest" description="Disordered" evidence="7">
    <location>
        <begin position="1"/>
        <end position="22"/>
    </location>
</feature>
<comment type="similarity">
    <text evidence="2">Belongs to the peptidase S54 family.</text>
</comment>
<feature type="transmembrane region" description="Helical" evidence="8">
    <location>
        <begin position="248"/>
        <end position="266"/>
    </location>
</feature>
<dbReference type="EMBL" id="JAMQAW010000009">
    <property type="protein sequence ID" value="MCM2388854.1"/>
    <property type="molecule type" value="Genomic_DNA"/>
</dbReference>
<feature type="transmembrane region" description="Helical" evidence="8">
    <location>
        <begin position="199"/>
        <end position="217"/>
    </location>
</feature>
<dbReference type="GO" id="GO:0008233">
    <property type="term" value="F:peptidase activity"/>
    <property type="evidence" value="ECO:0007669"/>
    <property type="project" value="UniProtKB-KW"/>
</dbReference>
<dbReference type="PANTHER" id="PTHR43731:SF14">
    <property type="entry name" value="PRESENILIN-ASSOCIATED RHOMBOID-LIKE PROTEIN, MITOCHONDRIAL"/>
    <property type="match status" value="1"/>
</dbReference>
<evidence type="ECO:0000256" key="7">
    <source>
        <dbReference type="SAM" id="MobiDB-lite"/>
    </source>
</evidence>
<sequence>MDQAPGSPQGPQDAPSLPKCYRHPDRDTGISCTRCERPICTECMISASVGFQCPECVRTGSGTGHAPDANRPRTIAGGSITDDSFLVTKILIGINVAVFVMVLALGERFLAETELIGYAYSPQLSEIVGVAHGQWYRLVTAVFLHQELPHILFNMLGLWFLGRIVEPALGRSRFIAVYLLSGLGGSALAYLLAAPNQPSLGASGAIFGLMGAFAVLARRTNIDMRPVLIILAVSLVLTFTRPDISWEGHIGGLVAGALITLGLVYAPRDRRTLVQLATCAAVLLLILATVVGRTVSLT</sequence>
<keyword evidence="3 8" id="KW-0812">Transmembrane</keyword>
<feature type="transmembrane region" description="Helical" evidence="8">
    <location>
        <begin position="174"/>
        <end position="193"/>
    </location>
</feature>
<evidence type="ECO:0000259" key="9">
    <source>
        <dbReference type="Pfam" id="PF01694"/>
    </source>
</evidence>
<keyword evidence="6 8" id="KW-0472">Membrane</keyword>
<evidence type="ECO:0000256" key="3">
    <source>
        <dbReference type="ARBA" id="ARBA00022692"/>
    </source>
</evidence>
<evidence type="ECO:0000313" key="11">
    <source>
        <dbReference type="Proteomes" id="UP001431429"/>
    </source>
</evidence>
<dbReference type="Gene3D" id="1.20.1540.10">
    <property type="entry name" value="Rhomboid-like"/>
    <property type="match status" value="1"/>
</dbReference>
<accession>A0ABT0ULF2</accession>
<comment type="caution">
    <text evidence="10">The sequence shown here is derived from an EMBL/GenBank/DDBJ whole genome shotgun (WGS) entry which is preliminary data.</text>
</comment>
<dbReference type="PANTHER" id="PTHR43731">
    <property type="entry name" value="RHOMBOID PROTEASE"/>
    <property type="match status" value="1"/>
</dbReference>
<protein>
    <submittedName>
        <fullName evidence="10">Rhomboid family intramembrane serine protease</fullName>
        <ecNumber evidence="10">3.4.21.105</ecNumber>
    </submittedName>
</protein>
<reference evidence="10" key="1">
    <citation type="submission" date="2022-06" db="EMBL/GenBank/DDBJ databases">
        <title>Genome public.</title>
        <authorList>
            <person name="Sun Q."/>
        </authorList>
    </citation>
    <scope>NUCLEOTIDE SEQUENCE</scope>
    <source>
        <strain evidence="10">CWNU-1</strain>
    </source>
</reference>
<dbReference type="GO" id="GO:0006508">
    <property type="term" value="P:proteolysis"/>
    <property type="evidence" value="ECO:0007669"/>
    <property type="project" value="UniProtKB-KW"/>
</dbReference>
<keyword evidence="5 8" id="KW-1133">Transmembrane helix</keyword>
<name>A0ABT0ULF2_9ACTN</name>
<proteinExistence type="inferred from homology"/>
<evidence type="ECO:0000313" key="10">
    <source>
        <dbReference type="EMBL" id="MCM2388854.1"/>
    </source>
</evidence>
<dbReference type="InterPro" id="IPR050925">
    <property type="entry name" value="Rhomboid_protease_S54"/>
</dbReference>
<comment type="subcellular location">
    <subcellularLocation>
        <location evidence="1">Membrane</location>
        <topology evidence="1">Multi-pass membrane protein</topology>
    </subcellularLocation>
</comment>
<feature type="transmembrane region" description="Helical" evidence="8">
    <location>
        <begin position="86"/>
        <end position="105"/>
    </location>
</feature>
<evidence type="ECO:0000256" key="5">
    <source>
        <dbReference type="ARBA" id="ARBA00022989"/>
    </source>
</evidence>
<keyword evidence="10" id="KW-0645">Protease</keyword>
<evidence type="ECO:0000256" key="6">
    <source>
        <dbReference type="ARBA" id="ARBA00023136"/>
    </source>
</evidence>
<evidence type="ECO:0000256" key="2">
    <source>
        <dbReference type="ARBA" id="ARBA00009045"/>
    </source>
</evidence>
<keyword evidence="4 10" id="KW-0378">Hydrolase</keyword>
<dbReference type="Pfam" id="PF01694">
    <property type="entry name" value="Rhomboid"/>
    <property type="match status" value="1"/>
</dbReference>
<dbReference type="CDD" id="cd19756">
    <property type="entry name" value="Bbox2"/>
    <property type="match status" value="1"/>
</dbReference>
<evidence type="ECO:0000256" key="8">
    <source>
        <dbReference type="SAM" id="Phobius"/>
    </source>
</evidence>
<dbReference type="EC" id="3.4.21.105" evidence="10"/>
<dbReference type="RefSeq" id="WP_250919204.1">
    <property type="nucleotide sequence ID" value="NZ_JAMQAW010000009.1"/>
</dbReference>
<dbReference type="SUPFAM" id="SSF144091">
    <property type="entry name" value="Rhomboid-like"/>
    <property type="match status" value="1"/>
</dbReference>
<dbReference type="InterPro" id="IPR022764">
    <property type="entry name" value="Peptidase_S54_rhomboid_dom"/>
</dbReference>
<feature type="domain" description="Peptidase S54 rhomboid" evidence="9">
    <location>
        <begin position="133"/>
        <end position="264"/>
    </location>
</feature>
<gene>
    <name evidence="10" type="ORF">NBG84_11215</name>
</gene>
<evidence type="ECO:0000256" key="1">
    <source>
        <dbReference type="ARBA" id="ARBA00004141"/>
    </source>
</evidence>
<evidence type="ECO:0000256" key="4">
    <source>
        <dbReference type="ARBA" id="ARBA00022801"/>
    </source>
</evidence>
<organism evidence="10 11">
    <name type="scientific">Streptomyces albipurpureus</name>
    <dbReference type="NCBI Taxonomy" id="2897419"/>
    <lineage>
        <taxon>Bacteria</taxon>
        <taxon>Bacillati</taxon>
        <taxon>Actinomycetota</taxon>
        <taxon>Actinomycetes</taxon>
        <taxon>Kitasatosporales</taxon>
        <taxon>Streptomycetaceae</taxon>
        <taxon>Streptomyces</taxon>
    </lineage>
</organism>
<dbReference type="InterPro" id="IPR035952">
    <property type="entry name" value="Rhomboid-like_sf"/>
</dbReference>
<feature type="transmembrane region" description="Helical" evidence="8">
    <location>
        <begin position="224"/>
        <end position="242"/>
    </location>
</feature>
<keyword evidence="11" id="KW-1185">Reference proteome</keyword>